<dbReference type="Proteomes" id="UP000180246">
    <property type="component" value="Unassembled WGS sequence"/>
</dbReference>
<feature type="compositionally biased region" description="Pro residues" evidence="1">
    <location>
        <begin position="230"/>
        <end position="241"/>
    </location>
</feature>
<accession>A0A1S2NJ15</accession>
<evidence type="ECO:0000313" key="2">
    <source>
        <dbReference type="EMBL" id="OIJ44402.1"/>
    </source>
</evidence>
<dbReference type="EMBL" id="JRYB01000001">
    <property type="protein sequence ID" value="OIJ44402.1"/>
    <property type="molecule type" value="Genomic_DNA"/>
</dbReference>
<comment type="caution">
    <text evidence="2">The sequence shown here is derived from an EMBL/GenBank/DDBJ whole genome shotgun (WGS) entry which is preliminary data.</text>
</comment>
<organism evidence="2 3">
    <name type="scientific">Massilia timonae</name>
    <dbReference type="NCBI Taxonomy" id="47229"/>
    <lineage>
        <taxon>Bacteria</taxon>
        <taxon>Pseudomonadati</taxon>
        <taxon>Pseudomonadota</taxon>
        <taxon>Betaproteobacteria</taxon>
        <taxon>Burkholderiales</taxon>
        <taxon>Oxalobacteraceae</taxon>
        <taxon>Telluria group</taxon>
        <taxon>Massilia</taxon>
    </lineage>
</organism>
<dbReference type="AlphaFoldDB" id="A0A1S2NJ15"/>
<evidence type="ECO:0000313" key="3">
    <source>
        <dbReference type="Proteomes" id="UP000180246"/>
    </source>
</evidence>
<proteinExistence type="predicted"/>
<protein>
    <recommendedName>
        <fullName evidence="4">DUF937 domain-containing protein</fullName>
    </recommendedName>
</protein>
<feature type="region of interest" description="Disordered" evidence="1">
    <location>
        <begin position="193"/>
        <end position="249"/>
    </location>
</feature>
<gene>
    <name evidence="2" type="ORF">LO55_107</name>
</gene>
<reference evidence="2 3" key="1">
    <citation type="submission" date="2014-10" db="EMBL/GenBank/DDBJ databases">
        <authorList>
            <person name="Seo M.-J."/>
            <person name="Seok Y.J."/>
            <person name="Cha I.-T."/>
        </authorList>
    </citation>
    <scope>NUCLEOTIDE SEQUENCE [LARGE SCALE GENOMIC DNA]</scope>
    <source>
        <strain evidence="2 3">NEU</strain>
    </source>
</reference>
<feature type="compositionally biased region" description="Basic residues" evidence="1">
    <location>
        <begin position="212"/>
        <end position="229"/>
    </location>
</feature>
<sequence length="249" mass="25875">MAFDLGNLLQQYIGGAVANNGKAADDFDQVAQNAPRASIAQGIASALRSDQTPPFPQMVSQLFGQSNPDQRAGMLNSLIGGAGGGLLSSVAGGALGKIFGGNTSQVTPEQAAQVSPEQVQELAEKAQQQNPGIVDRMSDFYAEHPTLIKAAGGAALAVALGYMANNIRKQSPEKEGPVGILSNIFHKIFPGKKEAAPAATTAAPTAAPAARAPRRSRKPRPRQAHRRPRPPLPPPPPPPPCSRSTSSRS</sequence>
<evidence type="ECO:0008006" key="4">
    <source>
        <dbReference type="Google" id="ProtNLM"/>
    </source>
</evidence>
<evidence type="ECO:0000256" key="1">
    <source>
        <dbReference type="SAM" id="MobiDB-lite"/>
    </source>
</evidence>
<name>A0A1S2NJ15_9BURK</name>
<feature type="compositionally biased region" description="Low complexity" evidence="1">
    <location>
        <begin position="196"/>
        <end position="211"/>
    </location>
</feature>